<name>A0A5B7GY50_PORTR</name>
<comment type="caution">
    <text evidence="1">The sequence shown here is derived from an EMBL/GenBank/DDBJ whole genome shotgun (WGS) entry which is preliminary data.</text>
</comment>
<evidence type="ECO:0000313" key="2">
    <source>
        <dbReference type="Proteomes" id="UP000324222"/>
    </source>
</evidence>
<reference evidence="1 2" key="1">
    <citation type="submission" date="2019-05" db="EMBL/GenBank/DDBJ databases">
        <title>Another draft genome of Portunus trituberculatus and its Hox gene families provides insights of decapod evolution.</title>
        <authorList>
            <person name="Jeong J.-H."/>
            <person name="Song I."/>
            <person name="Kim S."/>
            <person name="Choi T."/>
            <person name="Kim D."/>
            <person name="Ryu S."/>
            <person name="Kim W."/>
        </authorList>
    </citation>
    <scope>NUCLEOTIDE SEQUENCE [LARGE SCALE GENOMIC DNA]</scope>
    <source>
        <tissue evidence="1">Muscle</tissue>
    </source>
</reference>
<dbReference type="AlphaFoldDB" id="A0A5B7GY50"/>
<sequence>MGTINESKCSFLARNVGDGVSRSEAPSSATEEKEAWYRALKVPVKAGDGEVDLLCQAAMLEAPQEESRGGEV</sequence>
<accession>A0A5B7GY50</accession>
<proteinExistence type="predicted"/>
<evidence type="ECO:0000313" key="1">
    <source>
        <dbReference type="EMBL" id="MPC63762.1"/>
    </source>
</evidence>
<gene>
    <name evidence="1" type="ORF">E2C01_057865</name>
</gene>
<dbReference type="Proteomes" id="UP000324222">
    <property type="component" value="Unassembled WGS sequence"/>
</dbReference>
<protein>
    <submittedName>
        <fullName evidence="1">Uncharacterized protein</fullName>
    </submittedName>
</protein>
<keyword evidence="2" id="KW-1185">Reference proteome</keyword>
<organism evidence="1 2">
    <name type="scientific">Portunus trituberculatus</name>
    <name type="common">Swimming crab</name>
    <name type="synonym">Neptunus trituberculatus</name>
    <dbReference type="NCBI Taxonomy" id="210409"/>
    <lineage>
        <taxon>Eukaryota</taxon>
        <taxon>Metazoa</taxon>
        <taxon>Ecdysozoa</taxon>
        <taxon>Arthropoda</taxon>
        <taxon>Crustacea</taxon>
        <taxon>Multicrustacea</taxon>
        <taxon>Malacostraca</taxon>
        <taxon>Eumalacostraca</taxon>
        <taxon>Eucarida</taxon>
        <taxon>Decapoda</taxon>
        <taxon>Pleocyemata</taxon>
        <taxon>Brachyura</taxon>
        <taxon>Eubrachyura</taxon>
        <taxon>Portunoidea</taxon>
        <taxon>Portunidae</taxon>
        <taxon>Portuninae</taxon>
        <taxon>Portunus</taxon>
    </lineage>
</organism>
<dbReference type="EMBL" id="VSRR010021231">
    <property type="protein sequence ID" value="MPC63762.1"/>
    <property type="molecule type" value="Genomic_DNA"/>
</dbReference>